<keyword evidence="7" id="KW-1185">Reference proteome</keyword>
<dbReference type="Proteomes" id="UP000481852">
    <property type="component" value="Unassembled WGS sequence"/>
</dbReference>
<evidence type="ECO:0000313" key="7">
    <source>
        <dbReference type="Proteomes" id="UP000481852"/>
    </source>
</evidence>
<dbReference type="InterPro" id="IPR044516">
    <property type="entry name" value="UXS-like"/>
</dbReference>
<dbReference type="Pfam" id="PF01370">
    <property type="entry name" value="Epimerase"/>
    <property type="match status" value="1"/>
</dbReference>
<dbReference type="PANTHER" id="PTHR43078">
    <property type="entry name" value="UDP-GLUCURONIC ACID DECARBOXYLASE-RELATED"/>
    <property type="match status" value="1"/>
</dbReference>
<dbReference type="Gene3D" id="3.40.50.720">
    <property type="entry name" value="NAD(P)-binding Rossmann-like Domain"/>
    <property type="match status" value="1"/>
</dbReference>
<dbReference type="GO" id="GO:0070403">
    <property type="term" value="F:NAD+ binding"/>
    <property type="evidence" value="ECO:0007669"/>
    <property type="project" value="InterPro"/>
</dbReference>
<evidence type="ECO:0000256" key="3">
    <source>
        <dbReference type="ARBA" id="ARBA00023027"/>
    </source>
</evidence>
<keyword evidence="2" id="KW-0210">Decarboxylase</keyword>
<dbReference type="GO" id="GO:0048040">
    <property type="term" value="F:UDP-glucuronate decarboxylase activity"/>
    <property type="evidence" value="ECO:0007669"/>
    <property type="project" value="TreeGrafter"/>
</dbReference>
<keyword evidence="4" id="KW-0456">Lyase</keyword>
<evidence type="ECO:0000256" key="4">
    <source>
        <dbReference type="ARBA" id="ARBA00023239"/>
    </source>
</evidence>
<dbReference type="InterPro" id="IPR001509">
    <property type="entry name" value="Epimerase_deHydtase"/>
</dbReference>
<comment type="cofactor">
    <cofactor evidence="1">
        <name>NAD(+)</name>
        <dbReference type="ChEBI" id="CHEBI:57540"/>
    </cofactor>
</comment>
<evidence type="ECO:0000313" key="6">
    <source>
        <dbReference type="EMBL" id="MSS14421.1"/>
    </source>
</evidence>
<gene>
    <name evidence="6" type="ORF">FYJ35_05090</name>
</gene>
<name>A0A6L5X260_9FIRM</name>
<dbReference type="EMBL" id="VULZ01000004">
    <property type="protein sequence ID" value="MSS14421.1"/>
    <property type="molecule type" value="Genomic_DNA"/>
</dbReference>
<dbReference type="GO" id="GO:0042732">
    <property type="term" value="P:D-xylose metabolic process"/>
    <property type="evidence" value="ECO:0007669"/>
    <property type="project" value="InterPro"/>
</dbReference>
<reference evidence="6 7" key="1">
    <citation type="submission" date="2019-08" db="EMBL/GenBank/DDBJ databases">
        <title>In-depth cultivation of the pig gut microbiome towards novel bacterial diversity and tailored functional studies.</title>
        <authorList>
            <person name="Wylensek D."/>
            <person name="Hitch T.C.A."/>
            <person name="Clavel T."/>
        </authorList>
    </citation>
    <scope>NUCLEOTIDE SEQUENCE [LARGE SCALE GENOMIC DNA]</scope>
    <source>
        <strain evidence="6 7">Oil+RF-744-WCA-WT-11</strain>
    </source>
</reference>
<evidence type="ECO:0000259" key="5">
    <source>
        <dbReference type="Pfam" id="PF01370"/>
    </source>
</evidence>
<protein>
    <submittedName>
        <fullName evidence="6">NAD-dependent epimerase/dehydratase family protein</fullName>
    </submittedName>
</protein>
<dbReference type="GO" id="GO:0005737">
    <property type="term" value="C:cytoplasm"/>
    <property type="evidence" value="ECO:0007669"/>
    <property type="project" value="TreeGrafter"/>
</dbReference>
<organism evidence="6 7">
    <name type="scientific">Porcincola intestinalis</name>
    <dbReference type="NCBI Taxonomy" id="2606632"/>
    <lineage>
        <taxon>Bacteria</taxon>
        <taxon>Bacillati</taxon>
        <taxon>Bacillota</taxon>
        <taxon>Clostridia</taxon>
        <taxon>Lachnospirales</taxon>
        <taxon>Lachnospiraceae</taxon>
        <taxon>Porcincola</taxon>
    </lineage>
</organism>
<dbReference type="AlphaFoldDB" id="A0A6L5X260"/>
<accession>A0A6L5X260</accession>
<dbReference type="SUPFAM" id="SSF51735">
    <property type="entry name" value="NAD(P)-binding Rossmann-fold domains"/>
    <property type="match status" value="1"/>
</dbReference>
<feature type="domain" description="NAD-dependent epimerase/dehydratase" evidence="5">
    <location>
        <begin position="32"/>
        <end position="284"/>
    </location>
</feature>
<comment type="caution">
    <text evidence="6">The sequence shown here is derived from an EMBL/GenBank/DDBJ whole genome shotgun (WGS) entry which is preliminary data.</text>
</comment>
<evidence type="ECO:0000256" key="1">
    <source>
        <dbReference type="ARBA" id="ARBA00001911"/>
    </source>
</evidence>
<evidence type="ECO:0000256" key="2">
    <source>
        <dbReference type="ARBA" id="ARBA00022793"/>
    </source>
</evidence>
<sequence length="359" mass="39669">MRLLESELFQQDLSGVTALALPWEKLRGASFMISGATGMIGSTLIHVLMKKNREDGLGCHLLALGRNAQKGKSRFEEYWGDPLFTFIQCDIDDVENLKESLRVAGLKHVDYVFHAASNTHPVAYATDPIGTVVTNIIGLNNLLEFAAKAGARRFAFASSNEIYGENRGDVELFDEKYCGYIDCNTMRAGYPESKRAGEALCQAYIRQKGLDVVVPRFTRSFGPSMLMSDTKAISQFIRKGVEREDIVLKSAGTQNYSYTYVCDAVSGLLTVLLLGDCGEAYNIATRSCDITLKDLAALIAKEAGTKVVFEIPDQVEAAGYSRATKALLDSRKLEDLGWRARFDMETGLRHTVEILRSVQ</sequence>
<dbReference type="PANTHER" id="PTHR43078:SF6">
    <property type="entry name" value="UDP-GLUCURONIC ACID DECARBOXYLASE 1"/>
    <property type="match status" value="1"/>
</dbReference>
<proteinExistence type="predicted"/>
<dbReference type="InterPro" id="IPR036291">
    <property type="entry name" value="NAD(P)-bd_dom_sf"/>
</dbReference>
<keyword evidence="3" id="KW-0520">NAD</keyword>